<sequence length="237" mass="26165">MKGASSSSGPTAKIRHPFVQFPKGPQEELFQILRAEPLATARCIDWAAVEQVKLADGIRALLTTDPWEQFFEIIEQTYLELIMELLVRQLSVPEFGAALGLYTEEFREQNDLDTLNRHIRYSPSKCWIALVPRSAIYDPSRTKASSLPPSLRGRAPASSLPTTSITCGVCPTAMSSTSPTSSPLPYATKRSDTGGGHLYWPLRDSTGVTLQTPQHRGPGIIPHPHRPDVSTRHLEHA</sequence>
<feature type="compositionally biased region" description="Basic and acidic residues" evidence="1">
    <location>
        <begin position="225"/>
        <end position="237"/>
    </location>
</feature>
<organism evidence="2 3">
    <name type="scientific">Gossypium barbadense</name>
    <name type="common">Sea Island cotton</name>
    <name type="synonym">Hibiscus barbadensis</name>
    <dbReference type="NCBI Taxonomy" id="3634"/>
    <lineage>
        <taxon>Eukaryota</taxon>
        <taxon>Viridiplantae</taxon>
        <taxon>Streptophyta</taxon>
        <taxon>Embryophyta</taxon>
        <taxon>Tracheophyta</taxon>
        <taxon>Spermatophyta</taxon>
        <taxon>Magnoliopsida</taxon>
        <taxon>eudicotyledons</taxon>
        <taxon>Gunneridae</taxon>
        <taxon>Pentapetalae</taxon>
        <taxon>rosids</taxon>
        <taxon>malvids</taxon>
        <taxon>Malvales</taxon>
        <taxon>Malvaceae</taxon>
        <taxon>Malvoideae</taxon>
        <taxon>Gossypium</taxon>
    </lineage>
</organism>
<proteinExistence type="predicted"/>
<evidence type="ECO:0000256" key="1">
    <source>
        <dbReference type="SAM" id="MobiDB-lite"/>
    </source>
</evidence>
<name>A0A2P5YTW3_GOSBA</name>
<protein>
    <submittedName>
        <fullName evidence="2">Uncharacterized protein</fullName>
    </submittedName>
</protein>
<dbReference type="EMBL" id="KZ662793">
    <property type="protein sequence ID" value="PPS19031.1"/>
    <property type="molecule type" value="Genomic_DNA"/>
</dbReference>
<reference evidence="2 3" key="1">
    <citation type="submission" date="2015-01" db="EMBL/GenBank/DDBJ databases">
        <title>Genome of allotetraploid Gossypium barbadense reveals genomic plasticity and fiber elongation in cotton evolution.</title>
        <authorList>
            <person name="Chen X."/>
            <person name="Liu X."/>
            <person name="Zhao B."/>
            <person name="Zheng H."/>
            <person name="Hu Y."/>
            <person name="Lu G."/>
            <person name="Yang C."/>
            <person name="Chen J."/>
            <person name="Shan C."/>
            <person name="Zhang L."/>
            <person name="Zhou Y."/>
            <person name="Wang L."/>
            <person name="Guo W."/>
            <person name="Bai Y."/>
            <person name="Ruan J."/>
            <person name="Shangguan X."/>
            <person name="Mao Y."/>
            <person name="Jiang J."/>
            <person name="Zhu Y."/>
            <person name="Lei J."/>
            <person name="Kang H."/>
            <person name="Chen S."/>
            <person name="He X."/>
            <person name="Wang R."/>
            <person name="Wang Y."/>
            <person name="Chen J."/>
            <person name="Wang L."/>
            <person name="Yu S."/>
            <person name="Wang B."/>
            <person name="Wei J."/>
            <person name="Song S."/>
            <person name="Lu X."/>
            <person name="Gao Z."/>
            <person name="Gu W."/>
            <person name="Deng X."/>
            <person name="Ma D."/>
            <person name="Wang S."/>
            <person name="Liang W."/>
            <person name="Fang L."/>
            <person name="Cai C."/>
            <person name="Zhu X."/>
            <person name="Zhou B."/>
            <person name="Zhang Y."/>
            <person name="Chen Z."/>
            <person name="Xu S."/>
            <person name="Zhu R."/>
            <person name="Wang S."/>
            <person name="Zhang T."/>
            <person name="Zhao G."/>
        </authorList>
    </citation>
    <scope>NUCLEOTIDE SEQUENCE [LARGE SCALE GENOMIC DNA]</scope>
    <source>
        <strain evidence="3">cv. Xinhai21</strain>
        <tissue evidence="2">Leaf</tissue>
    </source>
</reference>
<gene>
    <name evidence="2" type="ORF">GOBAR_AA01524</name>
</gene>
<accession>A0A2P5YTW3</accession>
<feature type="region of interest" description="Disordered" evidence="1">
    <location>
        <begin position="214"/>
        <end position="237"/>
    </location>
</feature>
<dbReference type="Proteomes" id="UP000239757">
    <property type="component" value="Unassembled WGS sequence"/>
</dbReference>
<evidence type="ECO:0000313" key="3">
    <source>
        <dbReference type="Proteomes" id="UP000239757"/>
    </source>
</evidence>
<dbReference type="AlphaFoldDB" id="A0A2P5YTW3"/>
<evidence type="ECO:0000313" key="2">
    <source>
        <dbReference type="EMBL" id="PPS19031.1"/>
    </source>
</evidence>
<dbReference type="OrthoDB" id="1685790at2759"/>